<organism evidence="2 4">
    <name type="scientific">Acinetobacter pseudolwoffii</name>
    <dbReference type="NCBI Taxonomy" id="2053287"/>
    <lineage>
        <taxon>Bacteria</taxon>
        <taxon>Pseudomonadati</taxon>
        <taxon>Pseudomonadota</taxon>
        <taxon>Gammaproteobacteria</taxon>
        <taxon>Moraxellales</taxon>
        <taxon>Moraxellaceae</taxon>
        <taxon>Acinetobacter</taxon>
    </lineage>
</organism>
<keyword evidence="1" id="KW-0732">Signal</keyword>
<protein>
    <submittedName>
        <fullName evidence="2">Uncharacterized protein</fullName>
    </submittedName>
</protein>
<accession>A0A2H9YPH3</accession>
<evidence type="ECO:0000256" key="1">
    <source>
        <dbReference type="SAM" id="SignalP"/>
    </source>
</evidence>
<evidence type="ECO:0000313" key="2">
    <source>
        <dbReference type="EMBL" id="ENW86608.1"/>
    </source>
</evidence>
<feature type="chain" id="PRO_5044736949" evidence="1">
    <location>
        <begin position="25"/>
        <end position="158"/>
    </location>
</feature>
<dbReference type="EMBL" id="APRJ01000011">
    <property type="protein sequence ID" value="ENW86608.1"/>
    <property type="molecule type" value="Genomic_DNA"/>
</dbReference>
<comment type="caution">
    <text evidence="2">The sequence shown here is derived from an EMBL/GenBank/DDBJ whole genome shotgun (WGS) entry which is preliminary data.</text>
</comment>
<dbReference type="GeneID" id="97177876"/>
<dbReference type="EMBL" id="PHRG01000008">
    <property type="protein sequence ID" value="PJO74553.1"/>
    <property type="molecule type" value="Genomic_DNA"/>
</dbReference>
<dbReference type="Proteomes" id="UP000023774">
    <property type="component" value="Unassembled WGS sequence"/>
</dbReference>
<dbReference type="PATRIC" id="fig|1217709.3.peg.1608"/>
<dbReference type="PROSITE" id="PS51257">
    <property type="entry name" value="PROKAR_LIPOPROTEIN"/>
    <property type="match status" value="1"/>
</dbReference>
<reference evidence="3 5" key="2">
    <citation type="submission" date="2017-11" db="EMBL/GenBank/DDBJ databases">
        <title>Revising the taxonomy of the Acinetobacter lwoffii group: the description of Acinetobacter pseudolwoffii sp. nov. and emended description of Acinetobacter lwoffii.</title>
        <authorList>
            <person name="Nemec A."/>
            <person name="Radolfova-Krizova L."/>
        </authorList>
    </citation>
    <scope>NUCLEOTIDE SEQUENCE [LARGE SCALE GENOMIC DNA]</scope>
    <source>
        <strain evidence="3 5">ANC 5044</strain>
    </source>
</reference>
<gene>
    <name evidence="3" type="ORF">CWI32_12480</name>
    <name evidence="2" type="ORF">F906_01667</name>
</gene>
<dbReference type="RefSeq" id="WP_005171677.1">
    <property type="nucleotide sequence ID" value="NZ_CBDBYO010000024.1"/>
</dbReference>
<dbReference type="OrthoDB" id="6694960at2"/>
<evidence type="ECO:0000313" key="5">
    <source>
        <dbReference type="Proteomes" id="UP000243446"/>
    </source>
</evidence>
<reference evidence="2 4" key="1">
    <citation type="submission" date="2013-02" db="EMBL/GenBank/DDBJ databases">
        <title>The Genome Sequence of Acinetobacter sp. NIPH 713.</title>
        <authorList>
            <consortium name="The Broad Institute Genome Sequencing Platform"/>
            <consortium name="The Broad Institute Genome Sequencing Center for Infectious Disease"/>
            <person name="Cerqueira G."/>
            <person name="Feldgarden M."/>
            <person name="Courvalin P."/>
            <person name="Perichon B."/>
            <person name="Grillot-Courvalin C."/>
            <person name="Clermont D."/>
            <person name="Rocha E."/>
            <person name="Yoon E.-J."/>
            <person name="Nemec A."/>
            <person name="Walker B."/>
            <person name="Young S.K."/>
            <person name="Zeng Q."/>
            <person name="Gargeya S."/>
            <person name="Fitzgerald M."/>
            <person name="Haas B."/>
            <person name="Abouelleil A."/>
            <person name="Alvarado L."/>
            <person name="Arachchi H.M."/>
            <person name="Berlin A.M."/>
            <person name="Chapman S.B."/>
            <person name="Dewar J."/>
            <person name="Goldberg J."/>
            <person name="Griggs A."/>
            <person name="Gujja S."/>
            <person name="Hansen M."/>
            <person name="Howarth C."/>
            <person name="Imamovic A."/>
            <person name="Larimer J."/>
            <person name="McCowan C."/>
            <person name="Murphy C."/>
            <person name="Neiman D."/>
            <person name="Pearson M."/>
            <person name="Priest M."/>
            <person name="Roberts A."/>
            <person name="Saif S."/>
            <person name="Shea T."/>
            <person name="Sisk P."/>
            <person name="Sykes S."/>
            <person name="Wortman J."/>
            <person name="Nusbaum C."/>
            <person name="Birren B."/>
        </authorList>
    </citation>
    <scope>NUCLEOTIDE SEQUENCE [LARGE SCALE GENOMIC DNA]</scope>
    <source>
        <strain evidence="2 4">NIPH 713</strain>
    </source>
</reference>
<sequence length="158" mass="18078">MSCIEKLITLSSLCFIFLASCSLASQTDINSEALKNANRGIVGTLLSDAKVYQIASSSELSPLTQQLLFSTLEKIAVIRGYEQTIGKSYRFDEDLNIAQINQICWMGVFLQKYKQYLPTKIDKNESYIWVDAYVKHWQHSLNESYRDTLIENDCRKSD</sequence>
<name>N9KRL2_9GAMM</name>
<proteinExistence type="predicted"/>
<evidence type="ECO:0000313" key="4">
    <source>
        <dbReference type="Proteomes" id="UP000023774"/>
    </source>
</evidence>
<dbReference type="Proteomes" id="UP000243446">
    <property type="component" value="Unassembled WGS sequence"/>
</dbReference>
<accession>N9KRL2</accession>
<evidence type="ECO:0000313" key="3">
    <source>
        <dbReference type="EMBL" id="PJO74553.1"/>
    </source>
</evidence>
<feature type="signal peptide" evidence="1">
    <location>
        <begin position="1"/>
        <end position="24"/>
    </location>
</feature>
<dbReference type="HOGENOM" id="CLU_138339_0_0_6"/>
<keyword evidence="4" id="KW-1185">Reference proteome</keyword>
<dbReference type="AlphaFoldDB" id="N9KRL2"/>